<keyword evidence="2" id="KW-1185">Reference proteome</keyword>
<evidence type="ECO:0000313" key="2">
    <source>
        <dbReference type="Proteomes" id="UP000077248"/>
    </source>
</evidence>
<gene>
    <name evidence="1" type="ORF">CC77DRAFT_1011414</name>
</gene>
<dbReference type="Proteomes" id="UP000077248">
    <property type="component" value="Unassembled WGS sequence"/>
</dbReference>
<evidence type="ECO:0000313" key="1">
    <source>
        <dbReference type="EMBL" id="OAG17563.1"/>
    </source>
</evidence>
<dbReference type="KEGG" id="aalt:CC77DRAFT_1011414"/>
<dbReference type="VEuPathDB" id="FungiDB:CC77DRAFT_1011414"/>
<dbReference type="GeneID" id="29109301"/>
<name>A0A177DCM5_ALTAL</name>
<dbReference type="EMBL" id="KV441486">
    <property type="protein sequence ID" value="OAG17563.1"/>
    <property type="molecule type" value="Genomic_DNA"/>
</dbReference>
<dbReference type="AlphaFoldDB" id="A0A177DCM5"/>
<dbReference type="RefSeq" id="XP_018382984.1">
    <property type="nucleotide sequence ID" value="XM_018523707.1"/>
</dbReference>
<organism evidence="1 2">
    <name type="scientific">Alternaria alternata</name>
    <name type="common">Alternaria rot fungus</name>
    <name type="synonym">Torula alternata</name>
    <dbReference type="NCBI Taxonomy" id="5599"/>
    <lineage>
        <taxon>Eukaryota</taxon>
        <taxon>Fungi</taxon>
        <taxon>Dikarya</taxon>
        <taxon>Ascomycota</taxon>
        <taxon>Pezizomycotina</taxon>
        <taxon>Dothideomycetes</taxon>
        <taxon>Pleosporomycetidae</taxon>
        <taxon>Pleosporales</taxon>
        <taxon>Pleosporineae</taxon>
        <taxon>Pleosporaceae</taxon>
        <taxon>Alternaria</taxon>
        <taxon>Alternaria sect. Alternaria</taxon>
        <taxon>Alternaria alternata complex</taxon>
    </lineage>
</organism>
<proteinExistence type="predicted"/>
<sequence>MSFVTRAGCEGLSEHSLWFLPSRQLDWASPTFLRRGLTCNAKSSLIQRRPIAFSSSLSVPCAFASPVIWTSCQLPTWQRSMSKVKELSDDVVTVLQTTEPPTGGCQTLRQPRQMVGRSFHVPVISYCRFFMVDAVCHRGYGLHVRVGAMVPDGYNGTELKNPAPTASPS</sequence>
<accession>A0A177DCM5</accession>
<reference evidence="1 2" key="1">
    <citation type="submission" date="2016-05" db="EMBL/GenBank/DDBJ databases">
        <title>Comparative analysis of secretome profiles of manganese(II)-oxidizing ascomycete fungi.</title>
        <authorList>
            <consortium name="DOE Joint Genome Institute"/>
            <person name="Zeiner C.A."/>
            <person name="Purvine S.O."/>
            <person name="Zink E.M."/>
            <person name="Wu S."/>
            <person name="Pasa-Tolic L."/>
            <person name="Chaput D.L."/>
            <person name="Haridas S."/>
            <person name="Grigoriev I.V."/>
            <person name="Santelli C.M."/>
            <person name="Hansel C.M."/>
        </authorList>
    </citation>
    <scope>NUCLEOTIDE SEQUENCE [LARGE SCALE GENOMIC DNA]</scope>
    <source>
        <strain evidence="1 2">SRC1lrK2f</strain>
    </source>
</reference>
<protein>
    <submittedName>
        <fullName evidence="1">Uncharacterized protein</fullName>
    </submittedName>
</protein>